<evidence type="ECO:0000313" key="3">
    <source>
        <dbReference type="Proteomes" id="UP001152622"/>
    </source>
</evidence>
<dbReference type="PANTHER" id="PTHR46169:SF29">
    <property type="entry name" value="DNA REPLICATION-RELATED ELEMENT FACTOR, ISOFORM A"/>
    <property type="match status" value="1"/>
</dbReference>
<dbReference type="InterPro" id="IPR052717">
    <property type="entry name" value="Vacuolar_transposase_reg"/>
</dbReference>
<dbReference type="PANTHER" id="PTHR46169">
    <property type="entry name" value="DNA REPLICATION-RELATED ELEMENT FACTOR, ISOFORM A"/>
    <property type="match status" value="1"/>
</dbReference>
<sequence length="195" mass="21476">MAMLTDSEQKLAEELIQLLKPLKTVTTLMSSETTPTTSMILPLKEMILKSMAPGDEDSATLKEAKAAITQDLERRYTDPALHDYLQRATALDPRFKSLPSLDESSRVRLYRDLTTDILEHEQQVRARAGWSNDAARKHSRASAAQITAKHSANRPVVDLDGSAQSFDKHPQMEHGQAVGYGRSSTAGDSATECHG</sequence>
<dbReference type="GO" id="GO:0005634">
    <property type="term" value="C:nucleus"/>
    <property type="evidence" value="ECO:0007669"/>
    <property type="project" value="TreeGrafter"/>
</dbReference>
<gene>
    <name evidence="2" type="ORF">SKAU_G00282600</name>
</gene>
<evidence type="ECO:0000256" key="1">
    <source>
        <dbReference type="SAM" id="MobiDB-lite"/>
    </source>
</evidence>
<organism evidence="2 3">
    <name type="scientific">Synaphobranchus kaupii</name>
    <name type="common">Kaup's arrowtooth eel</name>
    <dbReference type="NCBI Taxonomy" id="118154"/>
    <lineage>
        <taxon>Eukaryota</taxon>
        <taxon>Metazoa</taxon>
        <taxon>Chordata</taxon>
        <taxon>Craniata</taxon>
        <taxon>Vertebrata</taxon>
        <taxon>Euteleostomi</taxon>
        <taxon>Actinopterygii</taxon>
        <taxon>Neopterygii</taxon>
        <taxon>Teleostei</taxon>
        <taxon>Anguilliformes</taxon>
        <taxon>Synaphobranchidae</taxon>
        <taxon>Synaphobranchus</taxon>
    </lineage>
</organism>
<protein>
    <submittedName>
        <fullName evidence="2">Uncharacterized protein</fullName>
    </submittedName>
</protein>
<dbReference type="Proteomes" id="UP001152622">
    <property type="component" value="Chromosome 11"/>
</dbReference>
<dbReference type="EMBL" id="JAINUF010000011">
    <property type="protein sequence ID" value="KAJ8346859.1"/>
    <property type="molecule type" value="Genomic_DNA"/>
</dbReference>
<evidence type="ECO:0000313" key="2">
    <source>
        <dbReference type="EMBL" id="KAJ8346859.1"/>
    </source>
</evidence>
<comment type="caution">
    <text evidence="2">The sequence shown here is derived from an EMBL/GenBank/DDBJ whole genome shotgun (WGS) entry which is preliminary data.</text>
</comment>
<feature type="region of interest" description="Disordered" evidence="1">
    <location>
        <begin position="146"/>
        <end position="195"/>
    </location>
</feature>
<proteinExistence type="predicted"/>
<dbReference type="GO" id="GO:0006357">
    <property type="term" value="P:regulation of transcription by RNA polymerase II"/>
    <property type="evidence" value="ECO:0007669"/>
    <property type="project" value="TreeGrafter"/>
</dbReference>
<reference evidence="2" key="1">
    <citation type="journal article" date="2023" name="Science">
        <title>Genome structures resolve the early diversification of teleost fishes.</title>
        <authorList>
            <person name="Parey E."/>
            <person name="Louis A."/>
            <person name="Montfort J."/>
            <person name="Bouchez O."/>
            <person name="Roques C."/>
            <person name="Iampietro C."/>
            <person name="Lluch J."/>
            <person name="Castinel A."/>
            <person name="Donnadieu C."/>
            <person name="Desvignes T."/>
            <person name="Floi Bucao C."/>
            <person name="Jouanno E."/>
            <person name="Wen M."/>
            <person name="Mejri S."/>
            <person name="Dirks R."/>
            <person name="Jansen H."/>
            <person name="Henkel C."/>
            <person name="Chen W.J."/>
            <person name="Zahm M."/>
            <person name="Cabau C."/>
            <person name="Klopp C."/>
            <person name="Thompson A.W."/>
            <person name="Robinson-Rechavi M."/>
            <person name="Braasch I."/>
            <person name="Lecointre G."/>
            <person name="Bobe J."/>
            <person name="Postlethwait J.H."/>
            <person name="Berthelot C."/>
            <person name="Roest Crollius H."/>
            <person name="Guiguen Y."/>
        </authorList>
    </citation>
    <scope>NUCLEOTIDE SEQUENCE</scope>
    <source>
        <strain evidence="2">WJC10195</strain>
    </source>
</reference>
<name>A0A9Q1EXL2_SYNKA</name>
<dbReference type="SUPFAM" id="SSF53098">
    <property type="entry name" value="Ribonuclease H-like"/>
    <property type="match status" value="1"/>
</dbReference>
<keyword evidence="3" id="KW-1185">Reference proteome</keyword>
<dbReference type="AlphaFoldDB" id="A0A9Q1EXL2"/>
<accession>A0A9Q1EXL2</accession>
<dbReference type="InterPro" id="IPR012337">
    <property type="entry name" value="RNaseH-like_sf"/>
</dbReference>
<dbReference type="OrthoDB" id="1607513at2759"/>